<proteinExistence type="predicted"/>
<sequence length="109" mass="12172">MGVRPPSSGDDENPDSIEFGIAAVDAHLKDAALSFPATKDDIRAELGHEHIPYDVHGNDVALGEILDDVPTDRFDSRQELLNELHEPFEEYRRNRSGSVVSQFRSLLPF</sequence>
<dbReference type="InterPro" id="IPR043899">
    <property type="entry name" value="DUF5789"/>
</dbReference>
<dbReference type="EMBL" id="FOIC01000002">
    <property type="protein sequence ID" value="SES82038.1"/>
    <property type="molecule type" value="Genomic_DNA"/>
</dbReference>
<dbReference type="Proteomes" id="UP000324021">
    <property type="component" value="Unassembled WGS sequence"/>
</dbReference>
<dbReference type="RefSeq" id="WP_092929495.1">
    <property type="nucleotide sequence ID" value="NZ_FMZP01000001.1"/>
</dbReference>
<evidence type="ECO:0000313" key="2">
    <source>
        <dbReference type="EMBL" id="SES82038.1"/>
    </source>
</evidence>
<protein>
    <submittedName>
        <fullName evidence="1">Uncharacterized protein</fullName>
    </submittedName>
</protein>
<dbReference type="Pfam" id="PF19102">
    <property type="entry name" value="DUF5789"/>
    <property type="match status" value="1"/>
</dbReference>
<evidence type="ECO:0000313" key="1">
    <source>
        <dbReference type="EMBL" id="SDC09920.1"/>
    </source>
</evidence>
<dbReference type="EMBL" id="FMZP01000001">
    <property type="protein sequence ID" value="SDC09920.1"/>
    <property type="molecule type" value="Genomic_DNA"/>
</dbReference>
<reference evidence="2" key="1">
    <citation type="submission" date="2016-10" db="EMBL/GenBank/DDBJ databases">
        <authorList>
            <person name="de Groot N.N."/>
        </authorList>
    </citation>
    <scope>NUCLEOTIDE SEQUENCE [LARGE SCALE GENOMIC DNA]</scope>
    <source>
        <strain evidence="2">CDM_6</strain>
    </source>
</reference>
<dbReference type="OrthoDB" id="317711at2157"/>
<accession>A0A1G6IU31</accession>
<reference evidence="3 4" key="2">
    <citation type="submission" date="2016-10" db="EMBL/GenBank/DDBJ databases">
        <authorList>
            <person name="Varghese N."/>
            <person name="Submissions S."/>
        </authorList>
    </citation>
    <scope>NUCLEOTIDE SEQUENCE [LARGE SCALE GENOMIC DNA]</scope>
    <source>
        <strain evidence="1 4">CDM_1</strain>
        <strain evidence="3">CDM_6</strain>
    </source>
</reference>
<dbReference type="AlphaFoldDB" id="A0A1G6IU31"/>
<organism evidence="1 4">
    <name type="scientific">Natrinema hispanicum</name>
    <dbReference type="NCBI Taxonomy" id="392421"/>
    <lineage>
        <taxon>Archaea</taxon>
        <taxon>Methanobacteriati</taxon>
        <taxon>Methanobacteriota</taxon>
        <taxon>Stenosarchaea group</taxon>
        <taxon>Halobacteria</taxon>
        <taxon>Halobacteriales</taxon>
        <taxon>Natrialbaceae</taxon>
        <taxon>Natrinema</taxon>
    </lineage>
</organism>
<gene>
    <name evidence="2" type="ORF">SAMN04488694_1029</name>
    <name evidence="1" type="ORF">SAMN05192552_1001364</name>
</gene>
<keyword evidence="3" id="KW-1185">Reference proteome</keyword>
<evidence type="ECO:0000313" key="4">
    <source>
        <dbReference type="Proteomes" id="UP000324021"/>
    </source>
</evidence>
<name>A0A1G6IU31_9EURY</name>
<evidence type="ECO:0000313" key="3">
    <source>
        <dbReference type="Proteomes" id="UP000199320"/>
    </source>
</evidence>
<dbReference type="Proteomes" id="UP000199320">
    <property type="component" value="Unassembled WGS sequence"/>
</dbReference>